<feature type="transmembrane region" description="Helical" evidence="1">
    <location>
        <begin position="5"/>
        <end position="26"/>
    </location>
</feature>
<evidence type="ECO:0008006" key="4">
    <source>
        <dbReference type="Google" id="ProtNLM"/>
    </source>
</evidence>
<gene>
    <name evidence="2" type="ORF">GCM10023322_23380</name>
</gene>
<keyword evidence="1" id="KW-1133">Transmembrane helix</keyword>
<name>A0ABP9RPM3_9ACTN</name>
<dbReference type="Proteomes" id="UP001501570">
    <property type="component" value="Unassembled WGS sequence"/>
</dbReference>
<accession>A0ABP9RPM3</accession>
<feature type="transmembrane region" description="Helical" evidence="1">
    <location>
        <begin position="69"/>
        <end position="90"/>
    </location>
</feature>
<organism evidence="2 3">
    <name type="scientific">Rugosimonospora acidiphila</name>
    <dbReference type="NCBI Taxonomy" id="556531"/>
    <lineage>
        <taxon>Bacteria</taxon>
        <taxon>Bacillati</taxon>
        <taxon>Actinomycetota</taxon>
        <taxon>Actinomycetes</taxon>
        <taxon>Micromonosporales</taxon>
        <taxon>Micromonosporaceae</taxon>
        <taxon>Rugosimonospora</taxon>
    </lineage>
</organism>
<evidence type="ECO:0000256" key="1">
    <source>
        <dbReference type="SAM" id="Phobius"/>
    </source>
</evidence>
<dbReference type="EMBL" id="BAABJQ010000005">
    <property type="protein sequence ID" value="GAA5183638.1"/>
    <property type="molecule type" value="Genomic_DNA"/>
</dbReference>
<proteinExistence type="predicted"/>
<comment type="caution">
    <text evidence="2">The sequence shown here is derived from an EMBL/GenBank/DDBJ whole genome shotgun (WGS) entry which is preliminary data.</text>
</comment>
<feature type="transmembrane region" description="Helical" evidence="1">
    <location>
        <begin position="110"/>
        <end position="129"/>
    </location>
</feature>
<protein>
    <recommendedName>
        <fullName evidence="4">Fluoride ion transporter CrcB</fullName>
    </recommendedName>
</protein>
<keyword evidence="1" id="KW-0812">Transmembrane</keyword>
<sequence length="154" mass="16832">MRDRWLPIALVAGVNFAANLIARFIVWLSASNSDTGQITIGLVVFGVVGVVMIWAGVRWGRRYPMARVAPDLAVIILASCLFSVVLGPLAGGALPFQEGVGLFFGEIWRYVLYAAAGAVLGLLVLTMLGKDYRSQALKRYAELKQAKPRRVVRR</sequence>
<keyword evidence="3" id="KW-1185">Reference proteome</keyword>
<evidence type="ECO:0000313" key="3">
    <source>
        <dbReference type="Proteomes" id="UP001501570"/>
    </source>
</evidence>
<feature type="transmembrane region" description="Helical" evidence="1">
    <location>
        <begin position="38"/>
        <end position="57"/>
    </location>
</feature>
<dbReference type="RefSeq" id="WP_345628790.1">
    <property type="nucleotide sequence ID" value="NZ_BAABJQ010000005.1"/>
</dbReference>
<evidence type="ECO:0000313" key="2">
    <source>
        <dbReference type="EMBL" id="GAA5183638.1"/>
    </source>
</evidence>
<reference evidence="3" key="1">
    <citation type="journal article" date="2019" name="Int. J. Syst. Evol. Microbiol.">
        <title>The Global Catalogue of Microorganisms (GCM) 10K type strain sequencing project: providing services to taxonomists for standard genome sequencing and annotation.</title>
        <authorList>
            <consortium name="The Broad Institute Genomics Platform"/>
            <consortium name="The Broad Institute Genome Sequencing Center for Infectious Disease"/>
            <person name="Wu L."/>
            <person name="Ma J."/>
        </authorList>
    </citation>
    <scope>NUCLEOTIDE SEQUENCE [LARGE SCALE GENOMIC DNA]</scope>
    <source>
        <strain evidence="3">JCM 18304</strain>
    </source>
</reference>
<keyword evidence="1" id="KW-0472">Membrane</keyword>